<comment type="cofactor">
    <cofactor evidence="14 16">
        <name>FAD</name>
        <dbReference type="ChEBI" id="CHEBI:57692"/>
    </cofactor>
    <text evidence="14 16">Binds 1 FAD per subunit.</text>
</comment>
<evidence type="ECO:0000259" key="17">
    <source>
        <dbReference type="Pfam" id="PF02852"/>
    </source>
</evidence>
<reference evidence="19 20" key="1">
    <citation type="journal article" date="2014" name="Proc. Natl. Acad. Sci. U.S.A.">
        <title>Functional type 2 photosynthetic reaction centers found in the rare bacterial phylum Gemmatimonadetes.</title>
        <authorList>
            <person name="Zeng Y."/>
            <person name="Feng F."/>
            <person name="Medova H."/>
            <person name="Dean J."/>
            <person name="Koblizek M."/>
        </authorList>
    </citation>
    <scope>NUCLEOTIDE SEQUENCE [LARGE SCALE GENOMIC DNA]</scope>
    <source>
        <strain evidence="19 20">AP64</strain>
    </source>
</reference>
<dbReference type="InterPro" id="IPR004099">
    <property type="entry name" value="Pyr_nucl-diS_OxRdtase_dimer"/>
</dbReference>
<dbReference type="RefSeq" id="WP_026850052.1">
    <property type="nucleotide sequence ID" value="NZ_CP011454.1"/>
</dbReference>
<evidence type="ECO:0000256" key="2">
    <source>
        <dbReference type="ARBA" id="ARBA00007532"/>
    </source>
</evidence>
<dbReference type="SUPFAM" id="SSF55424">
    <property type="entry name" value="FAD/NAD-linked reductases, dimerisation (C-terminal) domain"/>
    <property type="match status" value="1"/>
</dbReference>
<evidence type="ECO:0000256" key="15">
    <source>
        <dbReference type="PIRSR" id="PIRSR000350-4"/>
    </source>
</evidence>
<reference evidence="19 20" key="2">
    <citation type="journal article" date="2016" name="Environ. Microbiol. Rep.">
        <title>Metagenomic evidence for the presence of phototrophic Gemmatimonadetes bacteria in diverse environments.</title>
        <authorList>
            <person name="Zeng Y."/>
            <person name="Baumbach J."/>
            <person name="Barbosa E.G."/>
            <person name="Azevedo V."/>
            <person name="Zhang C."/>
            <person name="Koblizek M."/>
        </authorList>
    </citation>
    <scope>NUCLEOTIDE SEQUENCE [LARGE SCALE GENOMIC DNA]</scope>
    <source>
        <strain evidence="19 20">AP64</strain>
    </source>
</reference>
<name>A0A143BGY3_9BACT</name>
<comment type="miscellaneous">
    <text evidence="16">The active site is a redox-active disulfide bond.</text>
</comment>
<keyword evidence="7 14" id="KW-0274">FAD</keyword>
<dbReference type="Pfam" id="PF02852">
    <property type="entry name" value="Pyr_redox_dim"/>
    <property type="match status" value="1"/>
</dbReference>
<dbReference type="GO" id="GO:0050660">
    <property type="term" value="F:flavin adenine dinucleotide binding"/>
    <property type="evidence" value="ECO:0007669"/>
    <property type="project" value="InterPro"/>
</dbReference>
<feature type="domain" description="FAD/NAD(P)-binding" evidence="18">
    <location>
        <begin position="4"/>
        <end position="328"/>
    </location>
</feature>
<dbReference type="Pfam" id="PF07992">
    <property type="entry name" value="Pyr_redox_2"/>
    <property type="match status" value="1"/>
</dbReference>
<feature type="active site" description="Proton acceptor" evidence="13">
    <location>
        <position position="446"/>
    </location>
</feature>
<organism evidence="19 20">
    <name type="scientific">Gemmatimonas phototrophica</name>
    <dbReference type="NCBI Taxonomy" id="1379270"/>
    <lineage>
        <taxon>Bacteria</taxon>
        <taxon>Pseudomonadati</taxon>
        <taxon>Gemmatimonadota</taxon>
        <taxon>Gemmatimonadia</taxon>
        <taxon>Gemmatimonadales</taxon>
        <taxon>Gemmatimonadaceae</taxon>
        <taxon>Gemmatimonas</taxon>
    </lineage>
</organism>
<dbReference type="GO" id="GO:0004148">
    <property type="term" value="F:dihydrolipoyl dehydrogenase (NADH) activity"/>
    <property type="evidence" value="ECO:0007669"/>
    <property type="project" value="UniProtKB-EC"/>
</dbReference>
<gene>
    <name evidence="19" type="ORF">GEMMAAP_04545</name>
</gene>
<keyword evidence="14" id="KW-0547">Nucleotide-binding</keyword>
<feature type="binding site" evidence="14">
    <location>
        <begin position="319"/>
        <end position="322"/>
    </location>
    <ligand>
        <name>FAD</name>
        <dbReference type="ChEBI" id="CHEBI:57692"/>
    </ligand>
</feature>
<evidence type="ECO:0000256" key="6">
    <source>
        <dbReference type="ARBA" id="ARBA00022630"/>
    </source>
</evidence>
<protein>
    <recommendedName>
        <fullName evidence="4 16">Dihydrolipoyl dehydrogenase</fullName>
        <ecNumber evidence="3 16">1.8.1.4</ecNumber>
    </recommendedName>
</protein>
<dbReference type="Proteomes" id="UP000076404">
    <property type="component" value="Chromosome"/>
</dbReference>
<dbReference type="KEGG" id="gph:GEMMAAP_04545"/>
<dbReference type="AlphaFoldDB" id="A0A143BGY3"/>
<dbReference type="EMBL" id="CP011454">
    <property type="protein sequence ID" value="AMW04306.1"/>
    <property type="molecule type" value="Genomic_DNA"/>
</dbReference>
<evidence type="ECO:0000259" key="18">
    <source>
        <dbReference type="Pfam" id="PF07992"/>
    </source>
</evidence>
<evidence type="ECO:0000256" key="7">
    <source>
        <dbReference type="ARBA" id="ARBA00022827"/>
    </source>
</evidence>
<dbReference type="EC" id="1.8.1.4" evidence="3 16"/>
<evidence type="ECO:0000256" key="1">
    <source>
        <dbReference type="ARBA" id="ARBA00004496"/>
    </source>
</evidence>
<feature type="binding site" evidence="14">
    <location>
        <begin position="143"/>
        <end position="145"/>
    </location>
    <ligand>
        <name>FAD</name>
        <dbReference type="ChEBI" id="CHEBI:57692"/>
    </ligand>
</feature>
<dbReference type="eggNOG" id="COG1249">
    <property type="taxonomic scope" value="Bacteria"/>
</dbReference>
<keyword evidence="8 16" id="KW-0560">Oxidoreductase</keyword>
<keyword evidence="10" id="KW-1015">Disulfide bond</keyword>
<dbReference type="InterPro" id="IPR036188">
    <property type="entry name" value="FAD/NAD-bd_sf"/>
</dbReference>
<evidence type="ECO:0000256" key="12">
    <source>
        <dbReference type="ARBA" id="ARBA00049187"/>
    </source>
</evidence>
<evidence type="ECO:0000256" key="11">
    <source>
        <dbReference type="ARBA" id="ARBA00023284"/>
    </source>
</evidence>
<feature type="binding site" evidence="14">
    <location>
        <position position="313"/>
    </location>
    <ligand>
        <name>FAD</name>
        <dbReference type="ChEBI" id="CHEBI:57692"/>
    </ligand>
</feature>
<keyword evidence="6 16" id="KW-0285">Flavoprotein</keyword>
<evidence type="ECO:0000313" key="19">
    <source>
        <dbReference type="EMBL" id="AMW04306.1"/>
    </source>
</evidence>
<evidence type="ECO:0000256" key="9">
    <source>
        <dbReference type="ARBA" id="ARBA00023027"/>
    </source>
</evidence>
<dbReference type="PIRSF" id="PIRSF000350">
    <property type="entry name" value="Mercury_reductase_MerA"/>
    <property type="match status" value="1"/>
</dbReference>
<dbReference type="InterPro" id="IPR001100">
    <property type="entry name" value="Pyr_nuc-diS_OxRdtase"/>
</dbReference>
<comment type="catalytic activity">
    <reaction evidence="12 16">
        <text>N(6)-[(R)-dihydrolipoyl]-L-lysyl-[protein] + NAD(+) = N(6)-[(R)-lipoyl]-L-lysyl-[protein] + NADH + H(+)</text>
        <dbReference type="Rhea" id="RHEA:15045"/>
        <dbReference type="Rhea" id="RHEA-COMP:10474"/>
        <dbReference type="Rhea" id="RHEA-COMP:10475"/>
        <dbReference type="ChEBI" id="CHEBI:15378"/>
        <dbReference type="ChEBI" id="CHEBI:57540"/>
        <dbReference type="ChEBI" id="CHEBI:57945"/>
        <dbReference type="ChEBI" id="CHEBI:83099"/>
        <dbReference type="ChEBI" id="CHEBI:83100"/>
        <dbReference type="EC" id="1.8.1.4"/>
    </reaction>
</comment>
<feature type="binding site" evidence="14">
    <location>
        <position position="113"/>
    </location>
    <ligand>
        <name>FAD</name>
        <dbReference type="ChEBI" id="CHEBI:57692"/>
    </ligand>
</feature>
<keyword evidence="9 14" id="KW-0520">NAD</keyword>
<dbReference type="InterPro" id="IPR016156">
    <property type="entry name" value="FAD/NAD-linked_Rdtase_dimer_sf"/>
</dbReference>
<feature type="binding site" evidence="14">
    <location>
        <begin position="182"/>
        <end position="189"/>
    </location>
    <ligand>
        <name>NAD(+)</name>
        <dbReference type="ChEBI" id="CHEBI:57540"/>
    </ligand>
</feature>
<keyword evidence="11 16" id="KW-0676">Redox-active center</keyword>
<dbReference type="GO" id="GO:0006103">
    <property type="term" value="P:2-oxoglutarate metabolic process"/>
    <property type="evidence" value="ECO:0007669"/>
    <property type="project" value="TreeGrafter"/>
</dbReference>
<feature type="binding site" evidence="14">
    <location>
        <position position="205"/>
    </location>
    <ligand>
        <name>NAD(+)</name>
        <dbReference type="ChEBI" id="CHEBI:57540"/>
    </ligand>
</feature>
<comment type="similarity">
    <text evidence="2 16">Belongs to the class-I pyridine nucleotide-disulfide oxidoreductase family.</text>
</comment>
<dbReference type="Gene3D" id="3.50.50.60">
    <property type="entry name" value="FAD/NAD(P)-binding domain"/>
    <property type="match status" value="2"/>
</dbReference>
<keyword evidence="5" id="KW-0963">Cytoplasm</keyword>
<evidence type="ECO:0000256" key="14">
    <source>
        <dbReference type="PIRSR" id="PIRSR000350-3"/>
    </source>
</evidence>
<dbReference type="InterPro" id="IPR050151">
    <property type="entry name" value="Class-I_Pyr_Nuc-Dis_Oxidored"/>
</dbReference>
<dbReference type="PROSITE" id="PS00076">
    <property type="entry name" value="PYRIDINE_REDOX_1"/>
    <property type="match status" value="1"/>
</dbReference>
<feature type="binding site" evidence="14">
    <location>
        <position position="272"/>
    </location>
    <ligand>
        <name>NAD(+)</name>
        <dbReference type="ChEBI" id="CHEBI:57540"/>
    </ligand>
</feature>
<dbReference type="NCBIfam" id="TIGR01350">
    <property type="entry name" value="lipoamide_DH"/>
    <property type="match status" value="1"/>
</dbReference>
<feature type="binding site" evidence="14">
    <location>
        <position position="50"/>
    </location>
    <ligand>
        <name>FAD</name>
        <dbReference type="ChEBI" id="CHEBI:57692"/>
    </ligand>
</feature>
<evidence type="ECO:0000256" key="5">
    <source>
        <dbReference type="ARBA" id="ARBA00022490"/>
    </source>
</evidence>
<dbReference type="PRINTS" id="PR00368">
    <property type="entry name" value="FADPNR"/>
</dbReference>
<dbReference type="InterPro" id="IPR023753">
    <property type="entry name" value="FAD/NAD-binding_dom"/>
</dbReference>
<dbReference type="SUPFAM" id="SSF51905">
    <property type="entry name" value="FAD/NAD(P)-binding domain"/>
    <property type="match status" value="1"/>
</dbReference>
<accession>A0A143BGY3</accession>
<sequence>MASFDVIVLGGGPAGYVCAIRCAQLGLQVAVIEREALGGTCVLWGCIPAKSLLESAGLAQKIGKAAEHGITIEGVTLDFGPAMKRSRSVSTQNSKGVEFLFKKHKVQWIRGEGVIEKGKKVTVTAADGKKETHEAKKAVVIATGSRVKGLPQIGLELDKNVVLSSDEVLIAEKAPATMAVIGAGAVGCEFADVFASFGTKVSLIEVAANILPIEDADCSAELAKAFKKRKIDVMTSAKISNVKVTKTGASMTVEAGGQTQTLEVEKVLVAAGRAPNVEKIGLEAVGIAKSERGFVKINEKFETSVPGYYAIGDVAGNQMLAHKGSREGHVLADLLGGQHAHLVNYKNIPSCTYCHPEVASIGLTEQACKDQKLDYKVGKFPFSANGRARTSGETDGFVKIIRDAKHGEILGAHIVGAHATEIIHEIVVARENEFTVEEIDLAVHAHPTLSEAIGEAVLDSLGKMLHA</sequence>
<dbReference type="PANTHER" id="PTHR22912:SF217">
    <property type="entry name" value="DIHYDROLIPOYL DEHYDROGENASE"/>
    <property type="match status" value="1"/>
</dbReference>
<comment type="subcellular location">
    <subcellularLocation>
        <location evidence="1">Cytoplasm</location>
    </subcellularLocation>
</comment>
<dbReference type="GO" id="GO:0005737">
    <property type="term" value="C:cytoplasm"/>
    <property type="evidence" value="ECO:0007669"/>
    <property type="project" value="UniProtKB-SubCell"/>
</dbReference>
<dbReference type="PANTHER" id="PTHR22912">
    <property type="entry name" value="DISULFIDE OXIDOREDUCTASE"/>
    <property type="match status" value="1"/>
</dbReference>
<dbReference type="OrthoDB" id="9807946at2"/>
<evidence type="ECO:0000256" key="4">
    <source>
        <dbReference type="ARBA" id="ARBA00016961"/>
    </source>
</evidence>
<evidence type="ECO:0000256" key="13">
    <source>
        <dbReference type="PIRSR" id="PIRSR000350-2"/>
    </source>
</evidence>
<dbReference type="PRINTS" id="PR00411">
    <property type="entry name" value="PNDRDTASEI"/>
</dbReference>
<feature type="domain" description="Pyridine nucleotide-disulphide oxidoreductase dimerisation" evidence="17">
    <location>
        <begin position="348"/>
        <end position="456"/>
    </location>
</feature>
<dbReference type="InterPro" id="IPR012999">
    <property type="entry name" value="Pyr_OxRdtase_I_AS"/>
</dbReference>
<dbReference type="STRING" id="1379270.GEMMAAP_04545"/>
<evidence type="ECO:0000313" key="20">
    <source>
        <dbReference type="Proteomes" id="UP000076404"/>
    </source>
</evidence>
<evidence type="ECO:0000256" key="16">
    <source>
        <dbReference type="RuleBase" id="RU003692"/>
    </source>
</evidence>
<proteinExistence type="inferred from homology"/>
<evidence type="ECO:0000256" key="10">
    <source>
        <dbReference type="ARBA" id="ARBA00023157"/>
    </source>
</evidence>
<dbReference type="Gene3D" id="3.30.390.30">
    <property type="match status" value="1"/>
</dbReference>
<evidence type="ECO:0000256" key="3">
    <source>
        <dbReference type="ARBA" id="ARBA00012608"/>
    </source>
</evidence>
<evidence type="ECO:0000256" key="8">
    <source>
        <dbReference type="ARBA" id="ARBA00023002"/>
    </source>
</evidence>
<keyword evidence="20" id="KW-1185">Reference proteome</keyword>
<dbReference type="FunFam" id="3.30.390.30:FF:000001">
    <property type="entry name" value="Dihydrolipoyl dehydrogenase"/>
    <property type="match status" value="1"/>
</dbReference>
<feature type="disulfide bond" description="Redox-active" evidence="15">
    <location>
        <begin position="41"/>
        <end position="46"/>
    </location>
</feature>
<dbReference type="InterPro" id="IPR006258">
    <property type="entry name" value="Lipoamide_DH"/>
</dbReference>